<accession>A0A3D8JZS7</accession>
<keyword evidence="4" id="KW-1185">Reference proteome</keyword>
<evidence type="ECO:0000313" key="3">
    <source>
        <dbReference type="EMBL" id="RDU98390.1"/>
    </source>
</evidence>
<dbReference type="RefSeq" id="WP_115534146.1">
    <property type="nucleotide sequence ID" value="NZ_QRGA01000007.1"/>
</dbReference>
<dbReference type="PANTHER" id="PTHR30244:SF34">
    <property type="entry name" value="DTDP-4-AMINO-4,6-DIDEOXYGALACTOSE TRANSAMINASE"/>
    <property type="match status" value="1"/>
</dbReference>
<dbReference type="PANTHER" id="PTHR30244">
    <property type="entry name" value="TRANSAMINASE"/>
    <property type="match status" value="1"/>
</dbReference>
<dbReference type="Gene3D" id="3.40.640.10">
    <property type="entry name" value="Type I PLP-dependent aspartate aminotransferase-like (Major domain)"/>
    <property type="match status" value="1"/>
</dbReference>
<dbReference type="GO" id="GO:0030170">
    <property type="term" value="F:pyridoxal phosphate binding"/>
    <property type="evidence" value="ECO:0007669"/>
    <property type="project" value="TreeGrafter"/>
</dbReference>
<organism evidence="3 4">
    <name type="scientific">Trinickia dinghuensis</name>
    <dbReference type="NCBI Taxonomy" id="2291023"/>
    <lineage>
        <taxon>Bacteria</taxon>
        <taxon>Pseudomonadati</taxon>
        <taxon>Pseudomonadota</taxon>
        <taxon>Betaproteobacteria</taxon>
        <taxon>Burkholderiales</taxon>
        <taxon>Burkholderiaceae</taxon>
        <taxon>Trinickia</taxon>
    </lineage>
</organism>
<dbReference type="SUPFAM" id="SSF53383">
    <property type="entry name" value="PLP-dependent transferases"/>
    <property type="match status" value="1"/>
</dbReference>
<dbReference type="InterPro" id="IPR000653">
    <property type="entry name" value="DegT/StrS_aminotransferase"/>
</dbReference>
<dbReference type="OrthoDB" id="9804264at2"/>
<evidence type="ECO:0000313" key="4">
    <source>
        <dbReference type="Proteomes" id="UP000256838"/>
    </source>
</evidence>
<dbReference type="GO" id="GO:0008483">
    <property type="term" value="F:transaminase activity"/>
    <property type="evidence" value="ECO:0007669"/>
    <property type="project" value="UniProtKB-KW"/>
</dbReference>
<sequence length="365" mass="38962">MTLHVGQFNLPSRDRYEAAMRGIFERRYYTNQGPLARAFEDRLQAFLQVKHAVCVTNATIGLMMASEALGISGRVIVPAVCNATLAQALWWCRVQAIFADVDTLDGQLDVDALAGDIAERGPVNAVIGANLWGNACDASALVALARKYDLPVMFDSSHAFGCEVAQRSIGSFGDAEVFSFDAADIVNAGGAACVTTDDDELAARLRNIRSSYGAGRPVAVVKTSNGRMSEAQAALGLLSLDDYEANRAHNRALVDAYRTGLGAIMGVRVVEARRVDASNHQALVCVVDENVVGVSRDALGAHLAEHGVEAVAVRALDSNERIGAQIDRSWLRLPLGAHVGEDDVERVCDLIGEVAARRGSSRSLV</sequence>
<dbReference type="PIRSF" id="PIRSF000390">
    <property type="entry name" value="PLP_StrS"/>
    <property type="match status" value="1"/>
</dbReference>
<proteinExistence type="inferred from homology"/>
<keyword evidence="3" id="KW-0032">Aminotransferase</keyword>
<dbReference type="Pfam" id="PF01041">
    <property type="entry name" value="DegT_DnrJ_EryC1"/>
    <property type="match status" value="1"/>
</dbReference>
<dbReference type="Proteomes" id="UP000256838">
    <property type="component" value="Unassembled WGS sequence"/>
</dbReference>
<evidence type="ECO:0000256" key="2">
    <source>
        <dbReference type="RuleBase" id="RU004508"/>
    </source>
</evidence>
<dbReference type="InterPro" id="IPR015424">
    <property type="entry name" value="PyrdxlP-dep_Trfase"/>
</dbReference>
<protein>
    <submittedName>
        <fullName evidence="3">DegT/DnrJ/EryC1/StrS family aminotransferase</fullName>
    </submittedName>
</protein>
<keyword evidence="2" id="KW-0663">Pyridoxal phosphate</keyword>
<gene>
    <name evidence="3" type="ORF">DWV00_13880</name>
</gene>
<dbReference type="GO" id="GO:0000271">
    <property type="term" value="P:polysaccharide biosynthetic process"/>
    <property type="evidence" value="ECO:0007669"/>
    <property type="project" value="TreeGrafter"/>
</dbReference>
<dbReference type="Gene3D" id="3.90.1150.10">
    <property type="entry name" value="Aspartate Aminotransferase, domain 1"/>
    <property type="match status" value="1"/>
</dbReference>
<keyword evidence="3" id="KW-0808">Transferase</keyword>
<dbReference type="InterPro" id="IPR015421">
    <property type="entry name" value="PyrdxlP-dep_Trfase_major"/>
</dbReference>
<comment type="similarity">
    <text evidence="1 2">Belongs to the DegT/DnrJ/EryC1 family.</text>
</comment>
<comment type="caution">
    <text evidence="3">The sequence shown here is derived from an EMBL/GenBank/DDBJ whole genome shotgun (WGS) entry which is preliminary data.</text>
</comment>
<evidence type="ECO:0000256" key="1">
    <source>
        <dbReference type="ARBA" id="ARBA00037999"/>
    </source>
</evidence>
<dbReference type="AlphaFoldDB" id="A0A3D8JZS7"/>
<reference evidence="3 4" key="1">
    <citation type="submission" date="2018-08" db="EMBL/GenBank/DDBJ databases">
        <title>Paraburkholderia sp. DHOM06 isolated from forest soil.</title>
        <authorList>
            <person name="Gao Z.-H."/>
            <person name="Qiu L.-H."/>
        </authorList>
    </citation>
    <scope>NUCLEOTIDE SEQUENCE [LARGE SCALE GENOMIC DNA]</scope>
    <source>
        <strain evidence="3 4">DHOM06</strain>
    </source>
</reference>
<dbReference type="InterPro" id="IPR015422">
    <property type="entry name" value="PyrdxlP-dep_Trfase_small"/>
</dbReference>
<name>A0A3D8JZS7_9BURK</name>
<dbReference type="EMBL" id="QRGA01000007">
    <property type="protein sequence ID" value="RDU98390.1"/>
    <property type="molecule type" value="Genomic_DNA"/>
</dbReference>